<dbReference type="SUPFAM" id="SSF158791">
    <property type="entry name" value="MgtE N-terminal domain-like"/>
    <property type="match status" value="1"/>
</dbReference>
<evidence type="ECO:0000313" key="3">
    <source>
        <dbReference type="EMBL" id="MCZ0863647.1"/>
    </source>
</evidence>
<dbReference type="PANTHER" id="PTHR43773:SF1">
    <property type="entry name" value="MAGNESIUM TRANSPORTER MGTE"/>
    <property type="match status" value="1"/>
</dbReference>
<feature type="domain" description="CBS" evidence="2">
    <location>
        <begin position="122"/>
        <end position="183"/>
    </location>
</feature>
<dbReference type="AlphaFoldDB" id="A0A9J6RHG2"/>
<evidence type="ECO:0000259" key="2">
    <source>
        <dbReference type="PROSITE" id="PS51371"/>
    </source>
</evidence>
<protein>
    <submittedName>
        <fullName evidence="3">CBS domain-containing protein</fullName>
    </submittedName>
</protein>
<dbReference type="RefSeq" id="WP_258329797.1">
    <property type="nucleotide sequence ID" value="NZ_JAPTGG010000001.1"/>
</dbReference>
<dbReference type="GO" id="GO:0016020">
    <property type="term" value="C:membrane"/>
    <property type="evidence" value="ECO:0007669"/>
    <property type="project" value="InterPro"/>
</dbReference>
<dbReference type="Pfam" id="PF03448">
    <property type="entry name" value="MgtE_N"/>
    <property type="match status" value="1"/>
</dbReference>
<dbReference type="InterPro" id="IPR006668">
    <property type="entry name" value="Mg_transptr_MgtE_intracell_dom"/>
</dbReference>
<dbReference type="GO" id="GO:0015095">
    <property type="term" value="F:magnesium ion transmembrane transporter activity"/>
    <property type="evidence" value="ECO:0007669"/>
    <property type="project" value="InterPro"/>
</dbReference>
<keyword evidence="1" id="KW-0129">CBS domain</keyword>
<accession>A0A9J6RHG2</accession>
<dbReference type="SUPFAM" id="SSF54631">
    <property type="entry name" value="CBS-domain pair"/>
    <property type="match status" value="1"/>
</dbReference>
<evidence type="ECO:0000256" key="1">
    <source>
        <dbReference type="PROSITE-ProRule" id="PRU00703"/>
    </source>
</evidence>
<dbReference type="PANTHER" id="PTHR43773">
    <property type="entry name" value="MAGNESIUM TRANSPORTER MGTE"/>
    <property type="match status" value="1"/>
</dbReference>
<reference evidence="3 4" key="1">
    <citation type="submission" date="2022-12" db="EMBL/GenBank/DDBJ databases">
        <title>Dasania phycosphaerae sp. nov., isolated from particulate material of the south coast of Korea.</title>
        <authorList>
            <person name="Jiang Y."/>
        </authorList>
    </citation>
    <scope>NUCLEOTIDE SEQUENCE [LARGE SCALE GENOMIC DNA]</scope>
    <source>
        <strain evidence="3 4">GY-19</strain>
    </source>
</reference>
<dbReference type="SMART" id="SM00924">
    <property type="entry name" value="MgtE_N"/>
    <property type="match status" value="1"/>
</dbReference>
<dbReference type="InterPro" id="IPR000644">
    <property type="entry name" value="CBS_dom"/>
</dbReference>
<dbReference type="PROSITE" id="PS51371">
    <property type="entry name" value="CBS"/>
    <property type="match status" value="1"/>
</dbReference>
<evidence type="ECO:0000313" key="4">
    <source>
        <dbReference type="Proteomes" id="UP001069090"/>
    </source>
</evidence>
<proteinExistence type="predicted"/>
<dbReference type="InterPro" id="IPR046342">
    <property type="entry name" value="CBS_dom_sf"/>
</dbReference>
<dbReference type="InterPro" id="IPR006669">
    <property type="entry name" value="MgtE_transporter"/>
</dbReference>
<organism evidence="3 4">
    <name type="scientific">Dasania phycosphaerae</name>
    <dbReference type="NCBI Taxonomy" id="2950436"/>
    <lineage>
        <taxon>Bacteria</taxon>
        <taxon>Pseudomonadati</taxon>
        <taxon>Pseudomonadota</taxon>
        <taxon>Gammaproteobacteria</taxon>
        <taxon>Cellvibrionales</taxon>
        <taxon>Spongiibacteraceae</taxon>
        <taxon>Dasania</taxon>
    </lineage>
</organism>
<sequence>MSQYELDVVLSFIQQHPQAAARELELQSQDITAELIKALPLRQGRELISHMLPPYAARLCAHLSLDITAGLLAEFSSNQATAILRNIPKTKREQILIELPEKTAVLCRLLLSYSDDSVGAWMSADIVMLPPNCLAAEALQRFANTNGATLGDALPVVDSNNYLVGLVSIRDLLNANKASSISHLCIDAPAPLSSRASLATAAHHEEWQQYDVLPVINRNKELIGLLAHADLRRSLEQYGEIPRAIPQNNFLSNMGEAYIGSLVALLALLGNKSDSESMLGEHR</sequence>
<name>A0A9J6RHG2_9GAMM</name>
<comment type="caution">
    <text evidence="3">The sequence shown here is derived from an EMBL/GenBank/DDBJ whole genome shotgun (WGS) entry which is preliminary data.</text>
</comment>
<keyword evidence="4" id="KW-1185">Reference proteome</keyword>
<dbReference type="EMBL" id="JAPTGG010000001">
    <property type="protein sequence ID" value="MCZ0863647.1"/>
    <property type="molecule type" value="Genomic_DNA"/>
</dbReference>
<dbReference type="Proteomes" id="UP001069090">
    <property type="component" value="Unassembled WGS sequence"/>
</dbReference>
<gene>
    <name evidence="3" type="ORF">O0V09_00445</name>
</gene>
<dbReference type="Gene3D" id="3.10.580.10">
    <property type="entry name" value="CBS-domain"/>
    <property type="match status" value="1"/>
</dbReference>
<dbReference type="Pfam" id="PF00571">
    <property type="entry name" value="CBS"/>
    <property type="match status" value="1"/>
</dbReference>